<dbReference type="Pfam" id="PF02518">
    <property type="entry name" value="HATPase_c"/>
    <property type="match status" value="1"/>
</dbReference>
<gene>
    <name evidence="11" type="ORF">EQM13_17325</name>
</gene>
<dbReference type="RefSeq" id="WP_128753357.1">
    <property type="nucleotide sequence ID" value="NZ_CP035282.1"/>
</dbReference>
<dbReference type="Proteomes" id="UP000287969">
    <property type="component" value="Chromosome"/>
</dbReference>
<dbReference type="SUPFAM" id="SSF55874">
    <property type="entry name" value="ATPase domain of HSP90 chaperone/DNA topoisomerase II/histidine kinase"/>
    <property type="match status" value="1"/>
</dbReference>
<evidence type="ECO:0000256" key="3">
    <source>
        <dbReference type="ARBA" id="ARBA00012438"/>
    </source>
</evidence>
<dbReference type="EMBL" id="CP035282">
    <property type="protein sequence ID" value="QAT63198.1"/>
    <property type="molecule type" value="Genomic_DNA"/>
</dbReference>
<dbReference type="CDD" id="cd00082">
    <property type="entry name" value="HisKA"/>
    <property type="match status" value="1"/>
</dbReference>
<dbReference type="PROSITE" id="PS50109">
    <property type="entry name" value="HIS_KIN"/>
    <property type="match status" value="1"/>
</dbReference>
<evidence type="ECO:0000256" key="8">
    <source>
        <dbReference type="SAM" id="Coils"/>
    </source>
</evidence>
<dbReference type="InterPro" id="IPR003594">
    <property type="entry name" value="HATPase_dom"/>
</dbReference>
<reference evidence="12" key="1">
    <citation type="submission" date="2019-01" db="EMBL/GenBank/DDBJ databases">
        <title>Draft genomes of a novel of Sporanaerobacter strains.</title>
        <authorList>
            <person name="Ma S."/>
        </authorList>
    </citation>
    <scope>NUCLEOTIDE SEQUENCE [LARGE SCALE GENOMIC DNA]</scope>
    <source>
        <strain evidence="12">NJN-17</strain>
    </source>
</reference>
<evidence type="ECO:0000256" key="7">
    <source>
        <dbReference type="ARBA" id="ARBA00023012"/>
    </source>
</evidence>
<dbReference type="PANTHER" id="PTHR45453">
    <property type="entry name" value="PHOSPHATE REGULON SENSOR PROTEIN PHOR"/>
    <property type="match status" value="1"/>
</dbReference>
<dbReference type="InterPro" id="IPR050351">
    <property type="entry name" value="BphY/WalK/GraS-like"/>
</dbReference>
<comment type="subcellular location">
    <subcellularLocation>
        <location evidence="2">Membrane</location>
    </subcellularLocation>
</comment>
<evidence type="ECO:0000259" key="10">
    <source>
        <dbReference type="PROSITE" id="PS50109"/>
    </source>
</evidence>
<dbReference type="Gene3D" id="3.30.565.10">
    <property type="entry name" value="Histidine kinase-like ATPase, C-terminal domain"/>
    <property type="match status" value="1"/>
</dbReference>
<dbReference type="GO" id="GO:0016036">
    <property type="term" value="P:cellular response to phosphate starvation"/>
    <property type="evidence" value="ECO:0007669"/>
    <property type="project" value="TreeGrafter"/>
</dbReference>
<evidence type="ECO:0000256" key="2">
    <source>
        <dbReference type="ARBA" id="ARBA00004370"/>
    </source>
</evidence>
<dbReference type="Pfam" id="PF00512">
    <property type="entry name" value="HisKA"/>
    <property type="match status" value="1"/>
</dbReference>
<evidence type="ECO:0000313" key="11">
    <source>
        <dbReference type="EMBL" id="QAT63198.1"/>
    </source>
</evidence>
<dbReference type="InterPro" id="IPR003661">
    <property type="entry name" value="HisK_dim/P_dom"/>
</dbReference>
<feature type="transmembrane region" description="Helical" evidence="9">
    <location>
        <begin position="97"/>
        <end position="118"/>
    </location>
</feature>
<evidence type="ECO:0000313" key="12">
    <source>
        <dbReference type="Proteomes" id="UP000287969"/>
    </source>
</evidence>
<dbReference type="AlphaFoldDB" id="A0A410QH48"/>
<proteinExistence type="predicted"/>
<dbReference type="KEGG" id="spoa:EQM13_17325"/>
<dbReference type="PRINTS" id="PR00344">
    <property type="entry name" value="BCTRLSENSOR"/>
</dbReference>
<evidence type="ECO:0000256" key="1">
    <source>
        <dbReference type="ARBA" id="ARBA00000085"/>
    </source>
</evidence>
<keyword evidence="7" id="KW-0902">Two-component regulatory system</keyword>
<sequence>MKRNQFLNRTVAIIVTFIIMGIAMGLISSHIIARQEYKNVAQILGFAVKTDPQMEAMMIRALKEANFSDFNDGDAILKKYNYSLNVFRSQNTFRMTVYGILLAIVPATLVIVIGYFSLKKKKERIEGLTDYLKAINLGQEALLLRQEDDFSLLEDELYKTMNELRQTKENAVRERRSLADNLTDISHQLKTPITSMSLMTQLLSENPTDEDRIYIEKLNHQLNRLETLVSSLLTLSKLDAGTMEFKQEHVDVFAVLALASEPVEDMILKKGQQLIIPHESDVKFMGDMNWVSEALLNLIKNCSEYTPDGGNISINYSQNPLYTEIIIEDSGKGFDRNDLPHLFERFYKGKNSLKDGVGIGLALSKSIIERQKGTLRAENSPKGGGRFIVKFYV</sequence>
<feature type="coiled-coil region" evidence="8">
    <location>
        <begin position="154"/>
        <end position="181"/>
    </location>
</feature>
<accession>A0A410QH48</accession>
<keyword evidence="5" id="KW-0808">Transferase</keyword>
<comment type="catalytic activity">
    <reaction evidence="1">
        <text>ATP + protein L-histidine = ADP + protein N-phospho-L-histidine.</text>
        <dbReference type="EC" id="2.7.13.3"/>
    </reaction>
</comment>
<dbReference type="InterPro" id="IPR005467">
    <property type="entry name" value="His_kinase_dom"/>
</dbReference>
<evidence type="ECO:0000256" key="4">
    <source>
        <dbReference type="ARBA" id="ARBA00022553"/>
    </source>
</evidence>
<dbReference type="EC" id="2.7.13.3" evidence="3"/>
<evidence type="ECO:0000256" key="6">
    <source>
        <dbReference type="ARBA" id="ARBA00022777"/>
    </source>
</evidence>
<dbReference type="PANTHER" id="PTHR45453:SF1">
    <property type="entry name" value="PHOSPHATE REGULON SENSOR PROTEIN PHOR"/>
    <property type="match status" value="1"/>
</dbReference>
<dbReference type="GO" id="GO:0000155">
    <property type="term" value="F:phosphorelay sensor kinase activity"/>
    <property type="evidence" value="ECO:0007669"/>
    <property type="project" value="InterPro"/>
</dbReference>
<keyword evidence="6 11" id="KW-0418">Kinase</keyword>
<keyword evidence="8" id="KW-0175">Coiled coil</keyword>
<feature type="domain" description="Histidine kinase" evidence="10">
    <location>
        <begin position="184"/>
        <end position="393"/>
    </location>
</feature>
<feature type="transmembrane region" description="Helical" evidence="9">
    <location>
        <begin position="12"/>
        <end position="33"/>
    </location>
</feature>
<protein>
    <recommendedName>
        <fullName evidence="3">histidine kinase</fullName>
        <ecNumber evidence="3">2.7.13.3</ecNumber>
    </recommendedName>
</protein>
<keyword evidence="9" id="KW-0472">Membrane</keyword>
<dbReference type="Gene3D" id="1.10.287.130">
    <property type="match status" value="1"/>
</dbReference>
<keyword evidence="9" id="KW-0812">Transmembrane</keyword>
<dbReference type="SUPFAM" id="SSF47384">
    <property type="entry name" value="Homodimeric domain of signal transducing histidine kinase"/>
    <property type="match status" value="1"/>
</dbReference>
<evidence type="ECO:0000256" key="9">
    <source>
        <dbReference type="SAM" id="Phobius"/>
    </source>
</evidence>
<organism evidence="11 12">
    <name type="scientific">Acidilutibacter cellobiosedens</name>
    <dbReference type="NCBI Taxonomy" id="2507161"/>
    <lineage>
        <taxon>Bacteria</taxon>
        <taxon>Bacillati</taxon>
        <taxon>Bacillota</taxon>
        <taxon>Tissierellia</taxon>
        <taxon>Tissierellales</taxon>
        <taxon>Acidilutibacteraceae</taxon>
        <taxon>Acidilutibacter</taxon>
    </lineage>
</organism>
<evidence type="ECO:0000256" key="5">
    <source>
        <dbReference type="ARBA" id="ARBA00022679"/>
    </source>
</evidence>
<keyword evidence="4" id="KW-0597">Phosphoprotein</keyword>
<dbReference type="SMART" id="SM00388">
    <property type="entry name" value="HisKA"/>
    <property type="match status" value="1"/>
</dbReference>
<keyword evidence="12" id="KW-1185">Reference proteome</keyword>
<dbReference type="InterPro" id="IPR036097">
    <property type="entry name" value="HisK_dim/P_sf"/>
</dbReference>
<dbReference type="OrthoDB" id="9773956at2"/>
<name>A0A410QH48_9FIRM</name>
<dbReference type="InterPro" id="IPR036890">
    <property type="entry name" value="HATPase_C_sf"/>
</dbReference>
<dbReference type="SMART" id="SM00387">
    <property type="entry name" value="HATPase_c"/>
    <property type="match status" value="1"/>
</dbReference>
<dbReference type="GO" id="GO:0004721">
    <property type="term" value="F:phosphoprotein phosphatase activity"/>
    <property type="evidence" value="ECO:0007669"/>
    <property type="project" value="TreeGrafter"/>
</dbReference>
<dbReference type="GO" id="GO:0005886">
    <property type="term" value="C:plasma membrane"/>
    <property type="evidence" value="ECO:0007669"/>
    <property type="project" value="TreeGrafter"/>
</dbReference>
<keyword evidence="9" id="KW-1133">Transmembrane helix</keyword>
<dbReference type="InterPro" id="IPR004358">
    <property type="entry name" value="Sig_transdc_His_kin-like_C"/>
</dbReference>